<dbReference type="GO" id="GO:0005737">
    <property type="term" value="C:cytoplasm"/>
    <property type="evidence" value="ECO:0007669"/>
    <property type="project" value="TreeGrafter"/>
</dbReference>
<keyword evidence="4" id="KW-1185">Reference proteome</keyword>
<dbReference type="Proteomes" id="UP000006765">
    <property type="component" value="Unassembled WGS sequence"/>
</dbReference>
<gene>
    <name evidence="3" type="ORF">OCGS_1982</name>
</gene>
<name>K2GMP8_9RHOB</name>
<dbReference type="RefSeq" id="WP_007427134.1">
    <property type="nucleotide sequence ID" value="NZ_AMGO01000046.1"/>
</dbReference>
<dbReference type="Gene3D" id="3.50.50.60">
    <property type="entry name" value="FAD/NAD(P)-binding domain"/>
    <property type="match status" value="1"/>
</dbReference>
<evidence type="ECO:0000313" key="3">
    <source>
        <dbReference type="EMBL" id="EKE44001.1"/>
    </source>
</evidence>
<organism evidence="3 4">
    <name type="scientific">Oceaniovalibus guishaninsula JLT2003</name>
    <dbReference type="NCBI Taxonomy" id="1231392"/>
    <lineage>
        <taxon>Bacteria</taxon>
        <taxon>Pseudomonadati</taxon>
        <taxon>Pseudomonadota</taxon>
        <taxon>Alphaproteobacteria</taxon>
        <taxon>Rhodobacterales</taxon>
        <taxon>Roseobacteraceae</taxon>
        <taxon>Oceaniovalibus</taxon>
    </lineage>
</organism>
<dbReference type="PANTHER" id="PTHR13847:SF287">
    <property type="entry name" value="FAD-DEPENDENT OXIDOREDUCTASE DOMAIN-CONTAINING PROTEIN 1"/>
    <property type="match status" value="1"/>
</dbReference>
<protein>
    <recommendedName>
        <fullName evidence="2">FAD dependent oxidoreductase domain-containing protein</fullName>
    </recommendedName>
</protein>
<keyword evidence="1" id="KW-0560">Oxidoreductase</keyword>
<dbReference type="InterPro" id="IPR036188">
    <property type="entry name" value="FAD/NAD-bd_sf"/>
</dbReference>
<comment type="caution">
    <text evidence="3">The sequence shown here is derived from an EMBL/GenBank/DDBJ whole genome shotgun (WGS) entry which is preliminary data.</text>
</comment>
<evidence type="ECO:0000259" key="2">
    <source>
        <dbReference type="Pfam" id="PF01266"/>
    </source>
</evidence>
<dbReference type="InterPro" id="IPR006076">
    <property type="entry name" value="FAD-dep_OxRdtase"/>
</dbReference>
<dbReference type="OrthoDB" id="9806452at2"/>
<dbReference type="EMBL" id="AMGO01000046">
    <property type="protein sequence ID" value="EKE44001.1"/>
    <property type="molecule type" value="Genomic_DNA"/>
</dbReference>
<dbReference type="eggNOG" id="COG0665">
    <property type="taxonomic scope" value="Bacteria"/>
</dbReference>
<feature type="domain" description="FAD dependent oxidoreductase" evidence="2">
    <location>
        <begin position="4"/>
        <end position="359"/>
    </location>
</feature>
<dbReference type="SUPFAM" id="SSF51905">
    <property type="entry name" value="FAD/NAD(P)-binding domain"/>
    <property type="match status" value="1"/>
</dbReference>
<dbReference type="PATRIC" id="fig|1231392.3.peg.1992"/>
<dbReference type="Gene3D" id="3.30.9.10">
    <property type="entry name" value="D-Amino Acid Oxidase, subunit A, domain 2"/>
    <property type="match status" value="1"/>
</dbReference>
<dbReference type="AlphaFoldDB" id="K2GMP8"/>
<dbReference type="Pfam" id="PF01266">
    <property type="entry name" value="DAO"/>
    <property type="match status" value="1"/>
</dbReference>
<sequence>MQVDIAIVGGGIMGASIAWHLTRADPALRIAVIERDPSFEHASSTATNSCIRQQFSTAANVLVSRYAAEVIADFPEATDDPAAPRIATDYFGYLYLAGDEGAVAGLRAAQAVQRSCGAATRLMTPEEIMAEYPFFDLTGIVLGSQNPRDEGWFDGHAMWEYWRRAARRAGVVFRTGEVAALRMAGGRIGAAVLADGTSIGCGWLVNAAGPRAAALCAMAGCAIPVEPRKRFTYVFRAATPLPCRLPLTIDPSGVHVRSDGDAYMAGCPPRYDGPVAPDDFEDDPDLWMDKVWPVLAARIPAFEAIRLTRSWVGHYAWNPLDRNAILGPHPGCANLMLCNGFSGHGLQQAPAMGRGAAEWIVSGRFTTLDLSAFTPARLTGAGIAEAAVI</sequence>
<dbReference type="GO" id="GO:0032981">
    <property type="term" value="P:mitochondrial respiratory chain complex I assembly"/>
    <property type="evidence" value="ECO:0007669"/>
    <property type="project" value="TreeGrafter"/>
</dbReference>
<dbReference type="STRING" id="1231392.OCGS_1982"/>
<proteinExistence type="predicted"/>
<reference evidence="3 4" key="1">
    <citation type="journal article" date="2012" name="J. Bacteriol.">
        <title>Draft Genome Sequence of Oceaniovalibus guishaninsula JLT2003T.</title>
        <authorList>
            <person name="Tang K."/>
            <person name="Liu K."/>
            <person name="Jiao N."/>
        </authorList>
    </citation>
    <scope>NUCLEOTIDE SEQUENCE [LARGE SCALE GENOMIC DNA]</scope>
    <source>
        <strain evidence="3 4">JLT2003</strain>
    </source>
</reference>
<dbReference type="PANTHER" id="PTHR13847">
    <property type="entry name" value="SARCOSINE DEHYDROGENASE-RELATED"/>
    <property type="match status" value="1"/>
</dbReference>
<evidence type="ECO:0000313" key="4">
    <source>
        <dbReference type="Proteomes" id="UP000006765"/>
    </source>
</evidence>
<evidence type="ECO:0000256" key="1">
    <source>
        <dbReference type="ARBA" id="ARBA00023002"/>
    </source>
</evidence>
<dbReference type="GO" id="GO:0016491">
    <property type="term" value="F:oxidoreductase activity"/>
    <property type="evidence" value="ECO:0007669"/>
    <property type="project" value="UniProtKB-KW"/>
</dbReference>
<accession>K2GMP8</accession>